<dbReference type="Pfam" id="PF01799">
    <property type="entry name" value="Fer2_2"/>
    <property type="match status" value="1"/>
</dbReference>
<dbReference type="Proteomes" id="UP001157186">
    <property type="component" value="Unassembled WGS sequence"/>
</dbReference>
<dbReference type="InterPro" id="IPR001041">
    <property type="entry name" value="2Fe-2S_ferredoxin-type"/>
</dbReference>
<evidence type="ECO:0000313" key="7">
    <source>
        <dbReference type="EMBL" id="GLX77232.1"/>
    </source>
</evidence>
<evidence type="ECO:0000259" key="6">
    <source>
        <dbReference type="PROSITE" id="PS51085"/>
    </source>
</evidence>
<dbReference type="SUPFAM" id="SSF47741">
    <property type="entry name" value="CO dehydrogenase ISP C-domain like"/>
    <property type="match status" value="1"/>
</dbReference>
<evidence type="ECO:0000256" key="3">
    <source>
        <dbReference type="ARBA" id="ARBA00023004"/>
    </source>
</evidence>
<dbReference type="Gene3D" id="1.10.150.120">
    <property type="entry name" value="[2Fe-2S]-binding domain"/>
    <property type="match status" value="1"/>
</dbReference>
<keyword evidence="1" id="KW-0001">2Fe-2S</keyword>
<name>A0ABQ6GMT2_9GAMM</name>
<dbReference type="InterPro" id="IPR012675">
    <property type="entry name" value="Beta-grasp_dom_sf"/>
</dbReference>
<dbReference type="InterPro" id="IPR051452">
    <property type="entry name" value="Diverse_Oxidoreductases"/>
</dbReference>
<dbReference type="Pfam" id="PF00111">
    <property type="entry name" value="Fer2"/>
    <property type="match status" value="1"/>
</dbReference>
<dbReference type="InterPro" id="IPR036010">
    <property type="entry name" value="2Fe-2S_ferredoxin-like_sf"/>
</dbReference>
<comment type="caution">
    <text evidence="7">The sequence shown here is derived from an EMBL/GenBank/DDBJ whole genome shotgun (WGS) entry which is preliminary data.</text>
</comment>
<dbReference type="EMBL" id="BSST01000001">
    <property type="protein sequence ID" value="GLX77232.1"/>
    <property type="molecule type" value="Genomic_DNA"/>
</dbReference>
<keyword evidence="5" id="KW-0830">Ubiquinone</keyword>
<feature type="domain" description="2Fe-2S ferredoxin-type" evidence="6">
    <location>
        <begin position="6"/>
        <end position="82"/>
    </location>
</feature>
<dbReference type="SUPFAM" id="SSF54292">
    <property type="entry name" value="2Fe-2S ferredoxin-like"/>
    <property type="match status" value="1"/>
</dbReference>
<dbReference type="PANTHER" id="PTHR44379">
    <property type="entry name" value="OXIDOREDUCTASE WITH IRON-SULFUR SUBUNIT"/>
    <property type="match status" value="1"/>
</dbReference>
<dbReference type="InterPro" id="IPR036884">
    <property type="entry name" value="2Fe-2S-bd_dom_sf"/>
</dbReference>
<dbReference type="RefSeq" id="WP_284243077.1">
    <property type="nucleotide sequence ID" value="NZ_BSST01000001.1"/>
</dbReference>
<proteinExistence type="predicted"/>
<accession>A0ABQ6GMT2</accession>
<evidence type="ECO:0000256" key="1">
    <source>
        <dbReference type="ARBA" id="ARBA00022714"/>
    </source>
</evidence>
<reference evidence="7 8" key="1">
    <citation type="submission" date="2023-03" db="EMBL/GenBank/DDBJ databases">
        <title>Draft genome sequence of Thalassotalea insulae KCTC 62186T.</title>
        <authorList>
            <person name="Sawabe T."/>
        </authorList>
    </citation>
    <scope>NUCLEOTIDE SEQUENCE [LARGE SCALE GENOMIC DNA]</scope>
    <source>
        <strain evidence="7 8">KCTC 62186</strain>
    </source>
</reference>
<dbReference type="PROSITE" id="PS51085">
    <property type="entry name" value="2FE2S_FER_2"/>
    <property type="match status" value="1"/>
</dbReference>
<sequence length="161" mass="17619">MSHSEKTFRFNVNGRVVEINSEPAQPLLWVIREQLKLKGTRYGCGVSSCGVCTVHVNGQAVRSCVYPISQCQGSDITTIEGLSESANHPVQNAWIEANVPQCGYCQSGQIMQAAALFEGNPTPNDEQIAKSMSRVICRCGTYPRIKKAMQIVVKQLDTAKS</sequence>
<keyword evidence="2" id="KW-0479">Metal-binding</keyword>
<dbReference type="InterPro" id="IPR002888">
    <property type="entry name" value="2Fe-2S-bd"/>
</dbReference>
<organism evidence="7 8">
    <name type="scientific">Thalassotalea insulae</name>
    <dbReference type="NCBI Taxonomy" id="2056778"/>
    <lineage>
        <taxon>Bacteria</taxon>
        <taxon>Pseudomonadati</taxon>
        <taxon>Pseudomonadota</taxon>
        <taxon>Gammaproteobacteria</taxon>
        <taxon>Alteromonadales</taxon>
        <taxon>Colwelliaceae</taxon>
        <taxon>Thalassotalea</taxon>
    </lineage>
</organism>
<keyword evidence="3" id="KW-0408">Iron</keyword>
<dbReference type="PANTHER" id="PTHR44379:SF2">
    <property type="entry name" value="BLR6218 PROTEIN"/>
    <property type="match status" value="1"/>
</dbReference>
<protein>
    <submittedName>
        <fullName evidence="7">(2Fe-2S)-binding protein</fullName>
    </submittedName>
</protein>
<keyword evidence="4" id="KW-0411">Iron-sulfur</keyword>
<evidence type="ECO:0000313" key="8">
    <source>
        <dbReference type="Proteomes" id="UP001157186"/>
    </source>
</evidence>
<dbReference type="Gene3D" id="3.10.20.30">
    <property type="match status" value="1"/>
</dbReference>
<dbReference type="CDD" id="cd00207">
    <property type="entry name" value="fer2"/>
    <property type="match status" value="1"/>
</dbReference>
<gene>
    <name evidence="7" type="ORF">tinsulaeT_05720</name>
</gene>
<evidence type="ECO:0000256" key="4">
    <source>
        <dbReference type="ARBA" id="ARBA00023014"/>
    </source>
</evidence>
<evidence type="ECO:0000256" key="2">
    <source>
        <dbReference type="ARBA" id="ARBA00022723"/>
    </source>
</evidence>
<keyword evidence="8" id="KW-1185">Reference proteome</keyword>
<evidence type="ECO:0000256" key="5">
    <source>
        <dbReference type="ARBA" id="ARBA00023075"/>
    </source>
</evidence>